<sequence length="120" mass="13767">MYSVDLKNNYSLAVFMDDGNRLIGPHEIFPGWGTHRLNITGMGDLTFFDLGDYKIARFTNKDIPWTLQTWGGLIRYRGQEAYFRYEGNGVVNVELDRWGGVKLNFPQGGMMVRLEDLVVV</sequence>
<name>A0A1Y6D2S7_9GAMM</name>
<evidence type="ECO:0000313" key="2">
    <source>
        <dbReference type="Proteomes" id="UP000192923"/>
    </source>
</evidence>
<reference evidence="1 2" key="1">
    <citation type="submission" date="2016-12" db="EMBL/GenBank/DDBJ databases">
        <authorList>
            <person name="Song W.-J."/>
            <person name="Kurnit D.M."/>
        </authorList>
    </citation>
    <scope>NUCLEOTIDE SEQUENCE [LARGE SCALE GENOMIC DNA]</scope>
    <source>
        <strain evidence="1 2">175</strain>
    </source>
</reference>
<protein>
    <submittedName>
        <fullName evidence="1">Uncharacterized protein</fullName>
    </submittedName>
</protein>
<dbReference type="Proteomes" id="UP000192923">
    <property type="component" value="Unassembled WGS sequence"/>
</dbReference>
<keyword evidence="2" id="KW-1185">Reference proteome</keyword>
<gene>
    <name evidence="1" type="ORF">SAMN02949497_4325</name>
</gene>
<evidence type="ECO:0000313" key="1">
    <source>
        <dbReference type="EMBL" id="SMF96911.1"/>
    </source>
</evidence>
<dbReference type="OrthoDB" id="1202205at2"/>
<dbReference type="RefSeq" id="WP_085215758.1">
    <property type="nucleotide sequence ID" value="NZ_FXAM01000001.1"/>
</dbReference>
<dbReference type="EMBL" id="FXAM01000001">
    <property type="protein sequence ID" value="SMF96911.1"/>
    <property type="molecule type" value="Genomic_DNA"/>
</dbReference>
<dbReference type="AlphaFoldDB" id="A0A1Y6D2S7"/>
<proteinExistence type="predicted"/>
<organism evidence="1 2">
    <name type="scientific">Methylomagnum ishizawai</name>
    <dbReference type="NCBI Taxonomy" id="1760988"/>
    <lineage>
        <taxon>Bacteria</taxon>
        <taxon>Pseudomonadati</taxon>
        <taxon>Pseudomonadota</taxon>
        <taxon>Gammaproteobacteria</taxon>
        <taxon>Methylococcales</taxon>
        <taxon>Methylococcaceae</taxon>
        <taxon>Methylomagnum</taxon>
    </lineage>
</organism>
<accession>A0A1Y6D2S7</accession>